<dbReference type="PROSITE" id="PS51918">
    <property type="entry name" value="RADICAL_SAM"/>
    <property type="match status" value="1"/>
</dbReference>
<keyword evidence="2" id="KW-0479">Metal-binding</keyword>
<evidence type="ECO:0000256" key="1">
    <source>
        <dbReference type="ARBA" id="ARBA00022691"/>
    </source>
</evidence>
<dbReference type="InterPro" id="IPR058240">
    <property type="entry name" value="rSAM_sf"/>
</dbReference>
<dbReference type="RefSeq" id="WP_381081842.1">
    <property type="nucleotide sequence ID" value="NZ_JBHUDX010000030.1"/>
</dbReference>
<evidence type="ECO:0000256" key="3">
    <source>
        <dbReference type="ARBA" id="ARBA00023004"/>
    </source>
</evidence>
<protein>
    <submittedName>
        <fullName evidence="6">Radical SAM protein</fullName>
    </submittedName>
</protein>
<dbReference type="PANTHER" id="PTHR43288">
    <property type="entry name" value="BIOTIN SYNTHASE-RELATED PROTEIN, RADICAL SAM SUPERFAMILY"/>
    <property type="match status" value="1"/>
</dbReference>
<sequence length="328" mass="35154">MSLPAAPTTALDIRRANFPDVMDFYAPGLKRWQTSEWAPASPQRFLPVSVTGSACALSCDHCQSKVLEGMVSVKADEDLFALAKRLKSQGSEGLLVSGGSTRGGGVPLLPHLRHIPRIREELGMKVIVHSGVVSPELAAGLAKAGVDGVMLDIIGADETIRDVYHLDLKVSDFDRALALLSENGLSIIPHIVLGLHYGKFLGEHRALEIITKYPVSTIILVVLVPLVGTPMAHIPPPPVDDVTDFFRTARLAAPATTINLGCARPLGDAKKDLDQAAVDLGLNGIAYPADGAIEYARSRGLEPRLFEYCCSLTWTGDDDVSYQTVEVA</sequence>
<gene>
    <name evidence="6" type="ORF">ACFSL4_12965</name>
</gene>
<dbReference type="EMBL" id="JBHUDX010000030">
    <property type="protein sequence ID" value="MFD1659096.1"/>
    <property type="molecule type" value="Genomic_DNA"/>
</dbReference>
<dbReference type="SFLD" id="SFLDS00029">
    <property type="entry name" value="Radical_SAM"/>
    <property type="match status" value="1"/>
</dbReference>
<accession>A0ABW4IRG2</accession>
<name>A0ABW4IRG2_9ACTN</name>
<dbReference type="InterPro" id="IPR013785">
    <property type="entry name" value="Aldolase_TIM"/>
</dbReference>
<evidence type="ECO:0000313" key="7">
    <source>
        <dbReference type="Proteomes" id="UP001597261"/>
    </source>
</evidence>
<dbReference type="SFLD" id="SFLDG01113">
    <property type="entry name" value="Uncharacterised_Radical_SAM_Su"/>
    <property type="match status" value="1"/>
</dbReference>
<dbReference type="Proteomes" id="UP001597261">
    <property type="component" value="Unassembled WGS sequence"/>
</dbReference>
<keyword evidence="3" id="KW-0408">Iron</keyword>
<dbReference type="Pfam" id="PF04055">
    <property type="entry name" value="Radical_SAM"/>
    <property type="match status" value="1"/>
</dbReference>
<keyword evidence="7" id="KW-1185">Reference proteome</keyword>
<evidence type="ECO:0000256" key="2">
    <source>
        <dbReference type="ARBA" id="ARBA00022723"/>
    </source>
</evidence>
<organism evidence="6 7">
    <name type="scientific">Streptomyces caeni</name>
    <dbReference type="NCBI Taxonomy" id="2307231"/>
    <lineage>
        <taxon>Bacteria</taxon>
        <taxon>Bacillati</taxon>
        <taxon>Actinomycetota</taxon>
        <taxon>Actinomycetes</taxon>
        <taxon>Kitasatosporales</taxon>
        <taxon>Streptomycetaceae</taxon>
        <taxon>Streptomyces</taxon>
    </lineage>
</organism>
<evidence type="ECO:0000313" key="6">
    <source>
        <dbReference type="EMBL" id="MFD1659096.1"/>
    </source>
</evidence>
<keyword evidence="1" id="KW-0949">S-adenosyl-L-methionine</keyword>
<proteinExistence type="predicted"/>
<dbReference type="InterPro" id="IPR006638">
    <property type="entry name" value="Elp3/MiaA/NifB-like_rSAM"/>
</dbReference>
<keyword evidence="4" id="KW-0411">Iron-sulfur</keyword>
<dbReference type="Gene3D" id="3.20.20.70">
    <property type="entry name" value="Aldolase class I"/>
    <property type="match status" value="1"/>
</dbReference>
<evidence type="ECO:0000256" key="4">
    <source>
        <dbReference type="ARBA" id="ARBA00023014"/>
    </source>
</evidence>
<reference evidence="7" key="1">
    <citation type="journal article" date="2019" name="Int. J. Syst. Evol. Microbiol.">
        <title>The Global Catalogue of Microorganisms (GCM) 10K type strain sequencing project: providing services to taxonomists for standard genome sequencing and annotation.</title>
        <authorList>
            <consortium name="The Broad Institute Genomics Platform"/>
            <consortium name="The Broad Institute Genome Sequencing Center for Infectious Disease"/>
            <person name="Wu L."/>
            <person name="Ma J."/>
        </authorList>
    </citation>
    <scope>NUCLEOTIDE SEQUENCE [LARGE SCALE GENOMIC DNA]</scope>
    <source>
        <strain evidence="7">CGMCC 1.12470</strain>
    </source>
</reference>
<dbReference type="SMART" id="SM00729">
    <property type="entry name" value="Elp3"/>
    <property type="match status" value="1"/>
</dbReference>
<comment type="caution">
    <text evidence="6">The sequence shown here is derived from an EMBL/GenBank/DDBJ whole genome shotgun (WGS) entry which is preliminary data.</text>
</comment>
<dbReference type="InterPro" id="IPR007197">
    <property type="entry name" value="rSAM"/>
</dbReference>
<dbReference type="PANTHER" id="PTHR43288:SF2">
    <property type="entry name" value="RADICAL SAM CORE DOMAIN-CONTAINING PROTEIN"/>
    <property type="match status" value="1"/>
</dbReference>
<feature type="domain" description="Radical SAM core" evidence="5">
    <location>
        <begin position="38"/>
        <end position="263"/>
    </location>
</feature>
<dbReference type="SUPFAM" id="SSF102114">
    <property type="entry name" value="Radical SAM enzymes"/>
    <property type="match status" value="1"/>
</dbReference>
<evidence type="ECO:0000259" key="5">
    <source>
        <dbReference type="PROSITE" id="PS51918"/>
    </source>
</evidence>